<dbReference type="InterPro" id="IPR011641">
    <property type="entry name" value="Tyr-kin_ephrin_A/B_rcpt-like"/>
</dbReference>
<evidence type="ECO:0000256" key="2">
    <source>
        <dbReference type="SAM" id="SignalP"/>
    </source>
</evidence>
<dbReference type="KEGG" id="tng:GSTEN00014879G001"/>
<gene>
    <name evidence="4" type="ORF">GSTENG00014879001</name>
</gene>
<organism evidence="4">
    <name type="scientific">Tetraodon nigroviridis</name>
    <name type="common">Spotted green pufferfish</name>
    <name type="synonym">Chelonodon nigroviridis</name>
    <dbReference type="NCBI Taxonomy" id="99883"/>
    <lineage>
        <taxon>Eukaryota</taxon>
        <taxon>Metazoa</taxon>
        <taxon>Chordata</taxon>
        <taxon>Craniata</taxon>
        <taxon>Vertebrata</taxon>
        <taxon>Euteleostomi</taxon>
        <taxon>Actinopterygii</taxon>
        <taxon>Neopterygii</taxon>
        <taxon>Teleostei</taxon>
        <taxon>Neoteleostei</taxon>
        <taxon>Acanthomorphata</taxon>
        <taxon>Eupercaria</taxon>
        <taxon>Tetraodontiformes</taxon>
        <taxon>Tetradontoidea</taxon>
        <taxon>Tetraodontidae</taxon>
        <taxon>Tetraodon</taxon>
    </lineage>
</organism>
<feature type="region of interest" description="Disordered" evidence="1">
    <location>
        <begin position="1526"/>
        <end position="1563"/>
    </location>
</feature>
<protein>
    <submittedName>
        <fullName evidence="4">(spotted green pufferfish) hypothetical protein</fullName>
    </submittedName>
</protein>
<feature type="region of interest" description="Disordered" evidence="1">
    <location>
        <begin position="1473"/>
        <end position="1508"/>
    </location>
</feature>
<dbReference type="OrthoDB" id="439917at2759"/>
<sequence>MQICVWKGNISPTSSVWSVLLVITAAPRWSQPPIRSSQTVTCRPGTYKDTMAGMTCVVCPAGTYGAQEGLQKLRDCTVCPAGHYCPPGTMFPTQYKCPVGTWSGQSGMETERECKPCPQGCSTFRNLKGGQRLEDCFACPAGYFCPRSATVNPRVCGAGSFSDEGSSECSPCLKGHYCSNETTSEEAMLSAMVCPPGFLCSQGLAREPQRAFSVQKVHLLLSLVLKGRLYCNSTGLSQPSGVCNTGAEMCENCPAGTYCLSGEGVQLCPAGHYCLGGGVEGILPCPPGTYSPLLGLSQVEQCLICPAGFFCEEWGLFEPTGPCPAGFYCIAAAWNSQPFDLDNYTNANCLCPATSTGGRCQVGFYCPLGSPEPLPCPPGSFCNMSGYWCPPGQTVDTALPCPSGHFCSQGSAAPEPCPPGTYQDREKQADCAVCVAGTFNPRQAAHSPSDCMQCDAGQHCPSVGLAEPAGPCHAGYWCRRGASSPAPLDGLSGSLCPPGHYCPPGITAWGELSHPLPVMALQGDLVPKGFTAQREQDLTKDPAQRERMVLTHATGLLLSAGSVTVDDCLPCLPGYYCDAEGLSAPSGPCWEGFFCLKDVCQPSLSPRVVLSTRIIHGTSVRAVGHLDPVLLAASFQNLEPLLLLSATPAFLASTASALEVHNLQVGMGAGHYCHERGMAKPSGLCADGYYCPKGQISDRPQEYLCSEGQFCEKGSVSHDSLSPRKLPAQQSEQTGLVDESQCRRCSPGFYCSEPGLSAVSGPCLPGECLMCPVGQFCASEGLVEPSGPCAAGFLCLTGATAPNPNDNRTGSPCPPGSFCQQGQRAGNCWAGFYCNLGASRPDETLCPTGSFCPSGTPDPVPCPAGTFSSNVGNSHQDNCTICPPGHYCEGLCEAGYYCPAGSASPNVKEDQGHSCPTGSMEEVPCEPGTYNSVPGAAFCRTCPEGSVCASTATQEPSICPAGQYCSTEGLARPSGPCAAGFYCPFDFSSTTPYTFLCPKGHYCPEGSALALPCPTGTMVPQPCPNGTYTQANQGGLQAERECSACPPGKFCRFAHVFSERGKYVFVDGAVPEWSTVVVVSEEGAACNPRSSVFQPMTPEQLVRHGIVKQHRLNLLPDWGVIVASQSAFCDLEEFNVKTLYDKLEDQTLHIASQLAQHRKDVQEFYRNICQQAESLRNVFEAMDVKKLSLLRELLLTKSMADNRDSQDHLQSTAPCINDHELSDLLSISPLFKTLQEIQSHLQDFSSQHLHNGAETQSTQAINTPHSSLHAEAELPEQESNNGSLIPTPLDRLSPQHSAVFLFGCQVMQLLSNRPPFPSVLLLLAKSLPVSNLSDGALLAACSGEFHFDSMNQILYLSEAQLGHVGHFLATLLQSIAYISSGFKSTITSNWNNLSQTSNYIHLRTQTEMTFIEEEIDRLNESFLHLSVQLQRRLHADTRSKVTGNSAGSSFVHLNELQIRLDQIKRCQQCDGESKEATRGLSQRDGGSTRQGAGQQLPDIDGCSPTDGLWQDRVPACQSPGQKTIMSLSESHISGPESSSGDTRSDGQAVVDGSGQQGAHGQIAIKNMAEYSDATEMS</sequence>
<evidence type="ECO:0000313" key="4">
    <source>
        <dbReference type="EMBL" id="CAF97492.1"/>
    </source>
</evidence>
<dbReference type="Pfam" id="PF07699">
    <property type="entry name" value="Ephrin_rec_like"/>
    <property type="match status" value="1"/>
</dbReference>
<feature type="signal peptide" evidence="2">
    <location>
        <begin position="1"/>
        <end position="30"/>
    </location>
</feature>
<reference evidence="4" key="1">
    <citation type="journal article" date="2004" name="Nature">
        <title>Genome duplication in the teleost fish Tetraodon nigroviridis reveals the early vertebrate proto-karyotype.</title>
        <authorList>
            <person name="Jaillon O."/>
            <person name="Aury J.-M."/>
            <person name="Brunet F."/>
            <person name="Petit J.-L."/>
            <person name="Stange-Thomann N."/>
            <person name="Mauceli E."/>
            <person name="Bouneau L."/>
            <person name="Fischer C."/>
            <person name="Ozouf-Costaz C."/>
            <person name="Bernot A."/>
            <person name="Nicaud S."/>
            <person name="Jaffe D."/>
            <person name="Fisher S."/>
            <person name="Lutfalla G."/>
            <person name="Dossat C."/>
            <person name="Segurens B."/>
            <person name="Dasilva C."/>
            <person name="Salanoubat M."/>
            <person name="Levy M."/>
            <person name="Boudet N."/>
            <person name="Castellano S."/>
            <person name="Anthouard V."/>
            <person name="Jubin C."/>
            <person name="Castelli V."/>
            <person name="Katinka M."/>
            <person name="Vacherie B."/>
            <person name="Biemont C."/>
            <person name="Skalli Z."/>
            <person name="Cattolico L."/>
            <person name="Poulain J."/>
            <person name="De Berardinis V."/>
            <person name="Cruaud C."/>
            <person name="Duprat S."/>
            <person name="Brottier P."/>
            <person name="Coutanceau J.-P."/>
            <person name="Gouzy J."/>
            <person name="Parra G."/>
            <person name="Lardier G."/>
            <person name="Chapple C."/>
            <person name="McKernan K.J."/>
            <person name="McEwan P."/>
            <person name="Bosak S."/>
            <person name="Kellis M."/>
            <person name="Volff J.-N."/>
            <person name="Guigo R."/>
            <person name="Zody M.C."/>
            <person name="Mesirov J."/>
            <person name="Lindblad-Toh K."/>
            <person name="Birren B."/>
            <person name="Nusbaum C."/>
            <person name="Kahn D."/>
            <person name="Robinson-Rechavi M."/>
            <person name="Laudet V."/>
            <person name="Schachter V."/>
            <person name="Quetier F."/>
            <person name="Saurin W."/>
            <person name="Scarpelli C."/>
            <person name="Wincker P."/>
            <person name="Lander E.S."/>
            <person name="Weissenbach J."/>
            <person name="Roest Crollius H."/>
        </authorList>
    </citation>
    <scope>NUCLEOTIDE SEQUENCE [LARGE SCALE GENOMIC DNA]</scope>
</reference>
<reference evidence="4" key="2">
    <citation type="submission" date="2004-02" db="EMBL/GenBank/DDBJ databases">
        <authorList>
            <consortium name="Genoscope"/>
            <consortium name="Whitehead Institute Centre for Genome Research"/>
        </authorList>
    </citation>
    <scope>NUCLEOTIDE SEQUENCE</scope>
</reference>
<dbReference type="Gene3D" id="2.10.50.10">
    <property type="entry name" value="Tumor Necrosis Factor Receptor, subunit A, domain 2"/>
    <property type="match status" value="3"/>
</dbReference>
<feature type="compositionally biased region" description="Low complexity" evidence="1">
    <location>
        <begin position="1526"/>
        <end position="1540"/>
    </location>
</feature>
<dbReference type="InterPro" id="IPR009030">
    <property type="entry name" value="Growth_fac_rcpt_cys_sf"/>
</dbReference>
<comment type="caution">
    <text evidence="4">The sequence shown here is derived from an EMBL/GenBank/DDBJ whole genome shotgun (WGS) entry which is preliminary data.</text>
</comment>
<accession>Q4SPE0</accession>
<dbReference type="SMART" id="SM01411">
    <property type="entry name" value="Ephrin_rec_like"/>
    <property type="match status" value="12"/>
</dbReference>
<feature type="domain" description="Tyrosine-protein kinase ephrin type A/B receptor-like" evidence="3">
    <location>
        <begin position="404"/>
        <end position="451"/>
    </location>
</feature>
<evidence type="ECO:0000256" key="1">
    <source>
        <dbReference type="SAM" id="MobiDB-lite"/>
    </source>
</evidence>
<feature type="compositionally biased region" description="Polar residues" evidence="1">
    <location>
        <begin position="1484"/>
        <end position="1493"/>
    </location>
</feature>
<dbReference type="SUPFAM" id="SSF57184">
    <property type="entry name" value="Growth factor receptor domain"/>
    <property type="match status" value="1"/>
</dbReference>
<dbReference type="PANTHER" id="PTHR47236">
    <property type="entry name" value="GENE, 32742-RELATED-RELATED"/>
    <property type="match status" value="1"/>
</dbReference>
<keyword evidence="2" id="KW-0732">Signal</keyword>
<dbReference type="PANTHER" id="PTHR47236:SF4">
    <property type="entry name" value="GENE 9195-RELATED"/>
    <property type="match status" value="1"/>
</dbReference>
<dbReference type="SUPFAM" id="SSF57586">
    <property type="entry name" value="TNF receptor-like"/>
    <property type="match status" value="1"/>
</dbReference>
<dbReference type="EMBL" id="CAAE01014537">
    <property type="protein sequence ID" value="CAF97492.1"/>
    <property type="molecule type" value="Genomic_DNA"/>
</dbReference>
<evidence type="ECO:0000259" key="3">
    <source>
        <dbReference type="Pfam" id="PF07699"/>
    </source>
</evidence>
<name>Q4SPE0_TETNG</name>
<feature type="chain" id="PRO_5004243929" evidence="2">
    <location>
        <begin position="31"/>
        <end position="1577"/>
    </location>
</feature>
<proteinExistence type="predicted"/>